<dbReference type="Gene3D" id="1.10.3730.20">
    <property type="match status" value="1"/>
</dbReference>
<evidence type="ECO:0000259" key="9">
    <source>
        <dbReference type="Pfam" id="PF00892"/>
    </source>
</evidence>
<dbReference type="Pfam" id="PF00892">
    <property type="entry name" value="EamA"/>
    <property type="match status" value="2"/>
</dbReference>
<comment type="subcellular location">
    <subcellularLocation>
        <location evidence="1">Cell membrane</location>
        <topology evidence="1">Multi-pass membrane protein</topology>
    </subcellularLocation>
</comment>
<feature type="domain" description="EamA" evidence="9">
    <location>
        <begin position="5"/>
        <end position="137"/>
    </location>
</feature>
<sequence length="301" mass="32380">MKSNSWIIYTLMVVLTWGVWGGVSAYPTQKYSFPDQWVYIIWSITMLIPCYFTLKGKKIDFSPQAILYGLAIGFTGAGGQLLLFKTLGMGAPAYLVFPIISISPAITVIMSLVLLKERINFLGTIGIILALLSILAFSISQGDGTTISGSLWLLFSVIICLAWGLQAFFMKRASNNHIEDSAIFFYMTLTGLILAPIAYAMIPDKSGGYPAAAYLITAATQVLNAVGALFLVMALSRGKAIIVAPCTNALAPVLTAVISLLLYQTLPTAYALTGTILAITGSTIMVYSEEKNSTATIQPQL</sequence>
<keyword evidence="4 8" id="KW-0812">Transmembrane</keyword>
<dbReference type="PANTHER" id="PTHR32322">
    <property type="entry name" value="INNER MEMBRANE TRANSPORTER"/>
    <property type="match status" value="1"/>
</dbReference>
<comment type="caution">
    <text evidence="10">The sequence shown here is derived from an EMBL/GenBank/DDBJ whole genome shotgun (WGS) entry which is preliminary data.</text>
</comment>
<feature type="transmembrane region" description="Helical" evidence="8">
    <location>
        <begin position="121"/>
        <end position="139"/>
    </location>
</feature>
<reference evidence="10 11" key="2">
    <citation type="submission" date="2020-02" db="EMBL/GenBank/DDBJ databases">
        <title>The new genus of Enterobacteriales.</title>
        <authorList>
            <person name="Kim I.S."/>
        </authorList>
    </citation>
    <scope>NUCLEOTIDE SEQUENCE [LARGE SCALE GENOMIC DNA]</scope>
    <source>
        <strain evidence="10 11">SAP-6</strain>
    </source>
</reference>
<keyword evidence="6 8" id="KW-0472">Membrane</keyword>
<dbReference type="PANTHER" id="PTHR32322:SF18">
    <property type="entry name" value="S-ADENOSYLMETHIONINE_S-ADENOSYLHOMOCYSTEINE TRANSPORTER"/>
    <property type="match status" value="1"/>
</dbReference>
<dbReference type="EMBL" id="WUBS01000001">
    <property type="protein sequence ID" value="NDL61204.1"/>
    <property type="molecule type" value="Genomic_DNA"/>
</dbReference>
<protein>
    <recommendedName>
        <fullName evidence="7">Threonine/homoserine exporter RhtA</fullName>
    </recommendedName>
</protein>
<dbReference type="GO" id="GO:0005886">
    <property type="term" value="C:plasma membrane"/>
    <property type="evidence" value="ECO:0007669"/>
    <property type="project" value="UniProtKB-SubCell"/>
</dbReference>
<feature type="transmembrane region" description="Helical" evidence="8">
    <location>
        <begin position="269"/>
        <end position="287"/>
    </location>
</feature>
<dbReference type="AlphaFoldDB" id="A0A845SE40"/>
<feature type="transmembrane region" description="Helical" evidence="8">
    <location>
        <begin position="93"/>
        <end position="114"/>
    </location>
</feature>
<feature type="transmembrane region" description="Helical" evidence="8">
    <location>
        <begin position="214"/>
        <end position="235"/>
    </location>
</feature>
<organism evidence="10 11">
    <name type="scientific">Acerihabitans arboris</name>
    <dbReference type="NCBI Taxonomy" id="2691583"/>
    <lineage>
        <taxon>Bacteria</taxon>
        <taxon>Pseudomonadati</taxon>
        <taxon>Pseudomonadota</taxon>
        <taxon>Gammaproteobacteria</taxon>
        <taxon>Enterobacterales</taxon>
        <taxon>Pectobacteriaceae</taxon>
        <taxon>Acerihabitans</taxon>
    </lineage>
</organism>
<evidence type="ECO:0000256" key="1">
    <source>
        <dbReference type="ARBA" id="ARBA00004651"/>
    </source>
</evidence>
<dbReference type="RefSeq" id="WP_162363896.1">
    <property type="nucleotide sequence ID" value="NZ_WUBS01000001.1"/>
</dbReference>
<evidence type="ECO:0000256" key="6">
    <source>
        <dbReference type="ARBA" id="ARBA00023136"/>
    </source>
</evidence>
<evidence type="ECO:0000256" key="5">
    <source>
        <dbReference type="ARBA" id="ARBA00022989"/>
    </source>
</evidence>
<keyword evidence="5 8" id="KW-1133">Transmembrane helix</keyword>
<dbReference type="SUPFAM" id="SSF103481">
    <property type="entry name" value="Multidrug resistance efflux transporter EmrE"/>
    <property type="match status" value="2"/>
</dbReference>
<accession>A0A845SE40</accession>
<dbReference type="InterPro" id="IPR037185">
    <property type="entry name" value="EmrE-like"/>
</dbReference>
<evidence type="ECO:0000256" key="8">
    <source>
        <dbReference type="SAM" id="Phobius"/>
    </source>
</evidence>
<evidence type="ECO:0000256" key="2">
    <source>
        <dbReference type="ARBA" id="ARBA00009853"/>
    </source>
</evidence>
<feature type="transmembrane region" description="Helical" evidence="8">
    <location>
        <begin position="7"/>
        <end position="25"/>
    </location>
</feature>
<reference evidence="10 11" key="1">
    <citation type="submission" date="2019-12" db="EMBL/GenBank/DDBJ databases">
        <authorList>
            <person name="Lee S.D."/>
        </authorList>
    </citation>
    <scope>NUCLEOTIDE SEQUENCE [LARGE SCALE GENOMIC DNA]</scope>
    <source>
        <strain evidence="10 11">SAP-6</strain>
    </source>
</reference>
<evidence type="ECO:0000313" key="11">
    <source>
        <dbReference type="Proteomes" id="UP000461443"/>
    </source>
</evidence>
<keyword evidence="3" id="KW-1003">Cell membrane</keyword>
<evidence type="ECO:0000256" key="7">
    <source>
        <dbReference type="ARBA" id="ARBA00040595"/>
    </source>
</evidence>
<proteinExistence type="inferred from homology"/>
<name>A0A845SE40_9GAMM</name>
<comment type="similarity">
    <text evidence="2">Belongs to the drug/metabolite transporter (DMT) superfamily. 10 TMS drug/metabolite exporter (DME) (TC 2.A.7.3) family.</text>
</comment>
<dbReference type="InterPro" id="IPR000620">
    <property type="entry name" value="EamA_dom"/>
</dbReference>
<feature type="domain" description="EamA" evidence="9">
    <location>
        <begin position="151"/>
        <end position="286"/>
    </location>
</feature>
<keyword evidence="11" id="KW-1185">Reference proteome</keyword>
<feature type="transmembrane region" description="Helical" evidence="8">
    <location>
        <begin position="242"/>
        <end position="263"/>
    </location>
</feature>
<evidence type="ECO:0000256" key="4">
    <source>
        <dbReference type="ARBA" id="ARBA00022692"/>
    </source>
</evidence>
<gene>
    <name evidence="10" type="ORF">GRH90_00260</name>
</gene>
<feature type="transmembrane region" description="Helical" evidence="8">
    <location>
        <begin position="151"/>
        <end position="170"/>
    </location>
</feature>
<evidence type="ECO:0000256" key="3">
    <source>
        <dbReference type="ARBA" id="ARBA00022475"/>
    </source>
</evidence>
<evidence type="ECO:0000313" key="10">
    <source>
        <dbReference type="EMBL" id="NDL61204.1"/>
    </source>
</evidence>
<feature type="transmembrane region" description="Helical" evidence="8">
    <location>
        <begin position="182"/>
        <end position="202"/>
    </location>
</feature>
<feature type="transmembrane region" description="Helical" evidence="8">
    <location>
        <begin position="37"/>
        <end position="54"/>
    </location>
</feature>
<dbReference type="InterPro" id="IPR050638">
    <property type="entry name" value="AA-Vitamin_Transporters"/>
</dbReference>
<feature type="transmembrane region" description="Helical" evidence="8">
    <location>
        <begin position="66"/>
        <end position="87"/>
    </location>
</feature>
<dbReference type="Proteomes" id="UP000461443">
    <property type="component" value="Unassembled WGS sequence"/>
</dbReference>